<evidence type="ECO:0000256" key="10">
    <source>
        <dbReference type="ARBA" id="ARBA00023180"/>
    </source>
</evidence>
<keyword evidence="5" id="KW-0808">Transferase</keyword>
<keyword evidence="7" id="KW-0256">Endoplasmic reticulum</keyword>
<dbReference type="SUPFAM" id="SSF53649">
    <property type="entry name" value="Alkaline phosphatase-like"/>
    <property type="match status" value="1"/>
</dbReference>
<keyword evidence="14" id="KW-1185">Reference proteome</keyword>
<dbReference type="InterPro" id="IPR037674">
    <property type="entry name" value="PIG-G_N"/>
</dbReference>
<feature type="transmembrane region" description="Helical" evidence="11">
    <location>
        <begin position="498"/>
        <end position="515"/>
    </location>
</feature>
<dbReference type="InterPro" id="IPR045687">
    <property type="entry name" value="PIGG/GPI7_C"/>
</dbReference>
<feature type="transmembrane region" description="Helical" evidence="11">
    <location>
        <begin position="562"/>
        <end position="584"/>
    </location>
</feature>
<evidence type="ECO:0000256" key="3">
    <source>
        <dbReference type="ARBA" id="ARBA00005315"/>
    </source>
</evidence>
<feature type="transmembrane region" description="Helical" evidence="11">
    <location>
        <begin position="713"/>
        <end position="735"/>
    </location>
</feature>
<dbReference type="Gene3D" id="3.40.720.10">
    <property type="entry name" value="Alkaline Phosphatase, subunit A"/>
    <property type="match status" value="1"/>
</dbReference>
<comment type="pathway">
    <text evidence="2">Glycolipid biosynthesis; glycosylphosphatidylinositol-anchor biosynthesis.</text>
</comment>
<dbReference type="OrthoDB" id="272139at2759"/>
<feature type="transmembrane region" description="Helical" evidence="11">
    <location>
        <begin position="637"/>
        <end position="664"/>
    </location>
</feature>
<name>A0A9N9SXP6_DIABA</name>
<feature type="transmembrane region" description="Helical" evidence="11">
    <location>
        <begin position="755"/>
        <end position="777"/>
    </location>
</feature>
<evidence type="ECO:0000256" key="5">
    <source>
        <dbReference type="ARBA" id="ARBA00022679"/>
    </source>
</evidence>
<feature type="transmembrane region" description="Helical" evidence="11">
    <location>
        <begin position="789"/>
        <end position="815"/>
    </location>
</feature>
<feature type="transmembrane region" description="Helical" evidence="11">
    <location>
        <begin position="388"/>
        <end position="406"/>
    </location>
</feature>
<evidence type="ECO:0000313" key="14">
    <source>
        <dbReference type="Proteomes" id="UP001153709"/>
    </source>
</evidence>
<keyword evidence="9 11" id="KW-0472">Membrane</keyword>
<evidence type="ECO:0000313" key="13">
    <source>
        <dbReference type="EMBL" id="CAG9834422.1"/>
    </source>
</evidence>
<feature type="transmembrane region" description="Helical" evidence="11">
    <location>
        <begin position="418"/>
        <end position="435"/>
    </location>
</feature>
<dbReference type="PANTHER" id="PTHR23072">
    <property type="entry name" value="PHOSPHATIDYLINOSITOL GLYCAN-RELATED"/>
    <property type="match status" value="1"/>
</dbReference>
<sequence>MKNMTIYLLGILSAFLFFYGFFPISTRSNNINNIPPSKINNVSLKQHYFYNQSTFKKTVLIVIDALRLDFVDTKYMPLTTNLLQENGCSNEIKVEIPTVTLPRIKALTVGNIPQFIDLVLNLASTESLSDSIIHSAYENGKNIVFYGDDTWLKLFPNKFSRHEGVSSFFVRDFTEVDLNVTRNVHAELKNDDWDIMILHYLGLDHIGHVYGPFSSLVPTKLNEMDNIIHTVFEKLSSKGEEVLLMVTGDHGMKDSGGHGGSTYSETHVPLVIVGHHCENTFLSQSDIPVNLAVLMGVKIPSSSIGKVHRKLLQTNEDKYLYDLYYNSIILQQKESCCHDLFDEASSHYIKYLNNNTDSISTLKAIELYEKFLEKINDNLANGSIKQKLSSLFIALSVLLNVIVIIYSQILSKQNKKYLLFQKIVMLAIIVVQFNIPEHLLVFSVMISILIIILFSNIYFLIPFNFHLTFSYLNFFIFISILHPLTFISSSYVEEEHQYWYFFNTLFIFFNCVTFSKMKSKYDILTTVVCLAMFRFLRRMNSTGDKWAMYPDLSGWLLKDENYFYYQLLFLVGLVSVLVAQYVLLLPKRPWFIHFISIATLCLIFIYKQRETSVTLGRIVWFLVFVQLIMTYNSSKIIPWILIATLLLKPYNVILVPYCVLCSLYFSKHLSSTQDMVLYHTILANMLYFTQGHSNSLASVDVSVGYIGLSEYQPIFVIAQVLCHIQTFPVLCHLLIFNNKHIKQGEVWNVLFCNKLYVYLVTCIVTFLFRHHLFIWSVFAPKLFIEFVHILFLCIEYLLVQICAMAHISIGLNNFLYRTKIVFFKKPTVY</sequence>
<dbReference type="AlphaFoldDB" id="A0A9N9SXP6"/>
<dbReference type="GO" id="GO:0005789">
    <property type="term" value="C:endoplasmic reticulum membrane"/>
    <property type="evidence" value="ECO:0007669"/>
    <property type="project" value="UniProtKB-SubCell"/>
</dbReference>
<accession>A0A9N9SXP6</accession>
<organism evidence="13 14">
    <name type="scientific">Diabrotica balteata</name>
    <name type="common">Banded cucumber beetle</name>
    <dbReference type="NCBI Taxonomy" id="107213"/>
    <lineage>
        <taxon>Eukaryota</taxon>
        <taxon>Metazoa</taxon>
        <taxon>Ecdysozoa</taxon>
        <taxon>Arthropoda</taxon>
        <taxon>Hexapoda</taxon>
        <taxon>Insecta</taxon>
        <taxon>Pterygota</taxon>
        <taxon>Neoptera</taxon>
        <taxon>Endopterygota</taxon>
        <taxon>Coleoptera</taxon>
        <taxon>Polyphaga</taxon>
        <taxon>Cucujiformia</taxon>
        <taxon>Chrysomeloidea</taxon>
        <taxon>Chrysomelidae</taxon>
        <taxon>Galerucinae</taxon>
        <taxon>Diabroticina</taxon>
        <taxon>Diabroticites</taxon>
        <taxon>Diabrotica</taxon>
    </lineage>
</organism>
<keyword evidence="6 11" id="KW-0812">Transmembrane</keyword>
<protein>
    <recommendedName>
        <fullName evidence="12">GPI ethanolamine phosphate transferase 2 C-terminal domain-containing protein</fullName>
    </recommendedName>
</protein>
<evidence type="ECO:0000256" key="11">
    <source>
        <dbReference type="SAM" id="Phobius"/>
    </source>
</evidence>
<keyword evidence="10" id="KW-0325">Glycoprotein</keyword>
<evidence type="ECO:0000256" key="1">
    <source>
        <dbReference type="ARBA" id="ARBA00004477"/>
    </source>
</evidence>
<evidence type="ECO:0000256" key="6">
    <source>
        <dbReference type="ARBA" id="ARBA00022692"/>
    </source>
</evidence>
<dbReference type="EMBL" id="OU898280">
    <property type="protein sequence ID" value="CAG9834422.1"/>
    <property type="molecule type" value="Genomic_DNA"/>
</dbReference>
<dbReference type="Pfam" id="PF01663">
    <property type="entry name" value="Phosphodiest"/>
    <property type="match status" value="1"/>
</dbReference>
<dbReference type="GO" id="GO:0051267">
    <property type="term" value="F:CP2 mannose-ethanolamine phosphotransferase activity"/>
    <property type="evidence" value="ECO:0007669"/>
    <property type="project" value="TreeGrafter"/>
</dbReference>
<proteinExistence type="inferred from homology"/>
<dbReference type="Proteomes" id="UP001153709">
    <property type="component" value="Chromosome 5"/>
</dbReference>
<feature type="domain" description="GPI ethanolamine phosphate transferase 2 C-terminal" evidence="12">
    <location>
        <begin position="444"/>
        <end position="607"/>
    </location>
</feature>
<dbReference type="PANTHER" id="PTHR23072:SF0">
    <property type="entry name" value="GPI ETHANOLAMINE PHOSPHATE TRANSFERASE 2"/>
    <property type="match status" value="1"/>
</dbReference>
<comment type="subcellular location">
    <subcellularLocation>
        <location evidence="1">Endoplasmic reticulum membrane</location>
        <topology evidence="1">Multi-pass membrane protein</topology>
    </subcellularLocation>
</comment>
<evidence type="ECO:0000256" key="7">
    <source>
        <dbReference type="ARBA" id="ARBA00022824"/>
    </source>
</evidence>
<comment type="similarity">
    <text evidence="3">Belongs to the PIGG/PIGN/PIGO family. PIGG subfamily.</text>
</comment>
<gene>
    <name evidence="13" type="ORF">DIABBA_LOCUS7725</name>
</gene>
<reference evidence="13" key="1">
    <citation type="submission" date="2022-01" db="EMBL/GenBank/DDBJ databases">
        <authorList>
            <person name="King R."/>
        </authorList>
    </citation>
    <scope>NUCLEOTIDE SEQUENCE</scope>
</reference>
<evidence type="ECO:0000256" key="8">
    <source>
        <dbReference type="ARBA" id="ARBA00022989"/>
    </source>
</evidence>
<feature type="transmembrane region" description="Helical" evidence="11">
    <location>
        <begin position="471"/>
        <end position="492"/>
    </location>
</feature>
<evidence type="ECO:0000256" key="9">
    <source>
        <dbReference type="ARBA" id="ARBA00023136"/>
    </source>
</evidence>
<feature type="transmembrane region" description="Helical" evidence="11">
    <location>
        <begin position="613"/>
        <end position="631"/>
    </location>
</feature>
<dbReference type="CDD" id="cd16024">
    <property type="entry name" value="GPI_EPT_2"/>
    <property type="match status" value="1"/>
</dbReference>
<evidence type="ECO:0000256" key="2">
    <source>
        <dbReference type="ARBA" id="ARBA00004687"/>
    </source>
</evidence>
<keyword evidence="4" id="KW-0337">GPI-anchor biosynthesis</keyword>
<dbReference type="Pfam" id="PF19316">
    <property type="entry name" value="PIGO_PIGG"/>
    <property type="match status" value="1"/>
</dbReference>
<feature type="transmembrane region" description="Helical" evidence="11">
    <location>
        <begin position="590"/>
        <end position="606"/>
    </location>
</feature>
<evidence type="ECO:0000259" key="12">
    <source>
        <dbReference type="Pfam" id="PF19316"/>
    </source>
</evidence>
<dbReference type="InterPro" id="IPR039527">
    <property type="entry name" value="PIGG/GPI7"/>
</dbReference>
<dbReference type="InterPro" id="IPR002591">
    <property type="entry name" value="Phosphodiest/P_Trfase"/>
</dbReference>
<keyword evidence="8 11" id="KW-1133">Transmembrane helix</keyword>
<feature type="transmembrane region" description="Helical" evidence="11">
    <location>
        <begin position="441"/>
        <end position="459"/>
    </location>
</feature>
<dbReference type="InterPro" id="IPR017850">
    <property type="entry name" value="Alkaline_phosphatase_core_sf"/>
</dbReference>
<evidence type="ECO:0000256" key="4">
    <source>
        <dbReference type="ARBA" id="ARBA00022502"/>
    </source>
</evidence>
<feature type="transmembrane region" description="Helical" evidence="11">
    <location>
        <begin position="676"/>
        <end position="693"/>
    </location>
</feature>
<dbReference type="GO" id="GO:0006506">
    <property type="term" value="P:GPI anchor biosynthetic process"/>
    <property type="evidence" value="ECO:0007669"/>
    <property type="project" value="UniProtKB-KW"/>
</dbReference>